<dbReference type="CDD" id="cd04084">
    <property type="entry name" value="CBM6_xylanase-like"/>
    <property type="match status" value="1"/>
</dbReference>
<gene>
    <name evidence="9" type="ORF">ACFFRH_03705</name>
</gene>
<keyword evidence="4" id="KW-0378">Hydrolase</keyword>
<dbReference type="InterPro" id="IPR008979">
    <property type="entry name" value="Galactose-bd-like_sf"/>
</dbReference>
<dbReference type="Pfam" id="PF22888">
    <property type="entry name" value="FIMAH"/>
    <property type="match status" value="1"/>
</dbReference>
<keyword evidence="10" id="KW-1185">Reference proteome</keyword>
<keyword evidence="3 7" id="KW-0732">Signal</keyword>
<evidence type="ECO:0000256" key="1">
    <source>
        <dbReference type="ARBA" id="ARBA00009865"/>
    </source>
</evidence>
<evidence type="ECO:0000256" key="3">
    <source>
        <dbReference type="ARBA" id="ARBA00022729"/>
    </source>
</evidence>
<dbReference type="Gene3D" id="2.60.120.260">
    <property type="entry name" value="Galactose-binding domain-like"/>
    <property type="match status" value="2"/>
</dbReference>
<dbReference type="Pfam" id="PF04616">
    <property type="entry name" value="Glyco_hydro_43"/>
    <property type="match status" value="1"/>
</dbReference>
<dbReference type="PANTHER" id="PTHR43772:SF2">
    <property type="entry name" value="PUTATIVE (AFU_ORTHOLOGUE AFUA_2G04480)-RELATED"/>
    <property type="match status" value="1"/>
</dbReference>
<feature type="chain" id="PRO_5047144797" evidence="7">
    <location>
        <begin position="31"/>
        <end position="875"/>
    </location>
</feature>
<dbReference type="Gene3D" id="2.115.10.20">
    <property type="entry name" value="Glycosyl hydrolase domain, family 43"/>
    <property type="match status" value="1"/>
</dbReference>
<reference evidence="9 10" key="1">
    <citation type="submission" date="2024-09" db="EMBL/GenBank/DDBJ databases">
        <authorList>
            <person name="Sun Q."/>
            <person name="Mori K."/>
        </authorList>
    </citation>
    <scope>NUCLEOTIDE SEQUENCE [LARGE SCALE GENOMIC DNA]</scope>
    <source>
        <strain evidence="9 10">JCM 3028</strain>
    </source>
</reference>
<dbReference type="InterPro" id="IPR006584">
    <property type="entry name" value="Cellulose-bd_IV"/>
</dbReference>
<dbReference type="InterPro" id="IPR052176">
    <property type="entry name" value="Glycosyl_Hydrlase_43_Enz"/>
</dbReference>
<dbReference type="InterPro" id="IPR023296">
    <property type="entry name" value="Glyco_hydro_beta-prop_sf"/>
</dbReference>
<evidence type="ECO:0000256" key="2">
    <source>
        <dbReference type="ARBA" id="ARBA00022651"/>
    </source>
</evidence>
<keyword evidence="2" id="KW-0624">Polysaccharide degradation</keyword>
<dbReference type="EMBL" id="JBHMBS010000001">
    <property type="protein sequence ID" value="MFB9674582.1"/>
    <property type="molecule type" value="Genomic_DNA"/>
</dbReference>
<evidence type="ECO:0000259" key="8">
    <source>
        <dbReference type="PROSITE" id="PS51175"/>
    </source>
</evidence>
<feature type="domain" description="CBM6" evidence="8">
    <location>
        <begin position="562"/>
        <end position="694"/>
    </location>
</feature>
<evidence type="ECO:0000313" key="9">
    <source>
        <dbReference type="EMBL" id="MFB9674582.1"/>
    </source>
</evidence>
<dbReference type="SUPFAM" id="SSF49785">
    <property type="entry name" value="Galactose-binding domain-like"/>
    <property type="match status" value="2"/>
</dbReference>
<dbReference type="InterPro" id="IPR005084">
    <property type="entry name" value="CBM6"/>
</dbReference>
<name>A0ABV5T6A2_9ACTN</name>
<comment type="caution">
    <text evidence="9">The sequence shown here is derived from an EMBL/GenBank/DDBJ whole genome shotgun (WGS) entry which is preliminary data.</text>
</comment>
<dbReference type="InterPro" id="IPR003305">
    <property type="entry name" value="CenC_carb-bd"/>
</dbReference>
<keyword evidence="5" id="KW-0119">Carbohydrate metabolism</keyword>
<organism evidence="9 10">
    <name type="scientific">Streptosporangium vulgare</name>
    <dbReference type="NCBI Taxonomy" id="46190"/>
    <lineage>
        <taxon>Bacteria</taxon>
        <taxon>Bacillati</taxon>
        <taxon>Actinomycetota</taxon>
        <taxon>Actinomycetes</taxon>
        <taxon>Streptosporangiales</taxon>
        <taxon>Streptosporangiaceae</taxon>
        <taxon>Streptosporangium</taxon>
    </lineage>
</organism>
<dbReference type="PANTHER" id="PTHR43772">
    <property type="entry name" value="ENDO-1,4-BETA-XYLANASE"/>
    <property type="match status" value="1"/>
</dbReference>
<dbReference type="PROSITE" id="PS51175">
    <property type="entry name" value="CBM6"/>
    <property type="match status" value="1"/>
</dbReference>
<dbReference type="CDD" id="cd09003">
    <property type="entry name" value="GH43_XynD-like"/>
    <property type="match status" value="1"/>
</dbReference>
<evidence type="ECO:0000313" key="10">
    <source>
        <dbReference type="Proteomes" id="UP001589610"/>
    </source>
</evidence>
<evidence type="ECO:0000256" key="5">
    <source>
        <dbReference type="ARBA" id="ARBA00023277"/>
    </source>
</evidence>
<dbReference type="SUPFAM" id="SSF75005">
    <property type="entry name" value="Arabinanase/levansucrase/invertase"/>
    <property type="match status" value="1"/>
</dbReference>
<accession>A0ABV5T6A2</accession>
<evidence type="ECO:0000256" key="6">
    <source>
        <dbReference type="ARBA" id="ARBA00023295"/>
    </source>
</evidence>
<keyword evidence="6" id="KW-0326">Glycosidase</keyword>
<evidence type="ECO:0000256" key="4">
    <source>
        <dbReference type="ARBA" id="ARBA00022801"/>
    </source>
</evidence>
<dbReference type="SMART" id="SM00606">
    <property type="entry name" value="CBD_IV"/>
    <property type="match status" value="1"/>
</dbReference>
<sequence>MKLRSRGAVRRRFAAIATTAAMLGALSAVAAAPVQAAGPDIIVNGGFENGLTGWFANNGNANDTATLAPTTDAHSGSGAVVVSRRATTGSGPMQDLSGKVQAGKTYSVTARVKYENPSSPATKQFFVTMHYGGSTYTNLGTVTAPRGQWGLIQGTFTIPAAQSVATARIFVETPWTSTPSSAPDTHLMDFKVDDVTLQEFVPSTTIEVLGKNPGEGNPLISHKFGADGNAFVHDGRVYLYLTNDTQVYNPGPNGISPTNTYGGINTITVISSNDLVNWVDHGEIPVAGPSGTARYASQSWAPAMESKIINGKEQFFLYFANNGAATGVIVGDSPLGPWRDERGSLLITSATPGASNGVNWLFDPGVFIDDDGQGYLYFGGGGDDGSRSYENTNHPKSTRVIKLGDDMTSTTGSAETIDAPLMFEAGHVFKRDGKYYYSYSSNFGFGGPIDPAGPPTGAIAYLVADNPMGPWTPDKYAGVIFRNPGNFFGAGGNNHQSVFQLDGEYYFTYHAQTLNRRITGGATQGFRSPHIAKLEFDQDGTIKEVLGTYDGVENIRDLAPYRVIEAETIAWQQGIATKKIDGASEEFGARAPNLALHDIDNGDWTSLASVDFGEKGATALTAKVRPLTGGGKIQVRLDDRTAPVVATVPVDAPLNAWTELTAELDGLTGVHDVYFTYTGPAGADLFEIDSWAFEGQTDVTSPVVEVSGVEDGADYGDSKDLTIGWSATDTESGVKTTTATLDGHPLTSGTTRALYELPLGEHTLTVTSVDNAGNQTEKTVRFTVTTSVEDISTLIDRFETEDKTNAGSADRLHKELDRVTTAITKEKDPKKIIKVIEKFKSGVKDHRVEAEDIVRTTLLRDADALIVHWGGTPRT</sequence>
<proteinExistence type="inferred from homology"/>
<dbReference type="InterPro" id="IPR054470">
    <property type="entry name" value="FIMAH_dom"/>
</dbReference>
<dbReference type="InterPro" id="IPR013783">
    <property type="entry name" value="Ig-like_fold"/>
</dbReference>
<keyword evidence="2" id="KW-0858">Xylan degradation</keyword>
<evidence type="ECO:0000256" key="7">
    <source>
        <dbReference type="SAM" id="SignalP"/>
    </source>
</evidence>
<dbReference type="Pfam" id="PF03422">
    <property type="entry name" value="CBM_6"/>
    <property type="match status" value="1"/>
</dbReference>
<dbReference type="InterPro" id="IPR006710">
    <property type="entry name" value="Glyco_hydro_43"/>
</dbReference>
<dbReference type="Pfam" id="PF02018">
    <property type="entry name" value="CBM_4_9"/>
    <property type="match status" value="1"/>
</dbReference>
<protein>
    <submittedName>
        <fullName evidence="9">Family 43 glycosylhydrolase</fullName>
    </submittedName>
</protein>
<dbReference type="Gene3D" id="2.60.40.10">
    <property type="entry name" value="Immunoglobulins"/>
    <property type="match status" value="1"/>
</dbReference>
<feature type="signal peptide" evidence="7">
    <location>
        <begin position="1"/>
        <end position="30"/>
    </location>
</feature>
<dbReference type="Proteomes" id="UP001589610">
    <property type="component" value="Unassembled WGS sequence"/>
</dbReference>
<comment type="similarity">
    <text evidence="1">Belongs to the glycosyl hydrolase 43 family.</text>
</comment>
<dbReference type="RefSeq" id="WP_344746521.1">
    <property type="nucleotide sequence ID" value="NZ_BAAAWW010000096.1"/>
</dbReference>